<keyword evidence="2" id="KW-1185">Reference proteome</keyword>
<dbReference type="STRING" id="150146.SAMN05443667_1132"/>
<dbReference type="SUPFAM" id="SSF56024">
    <property type="entry name" value="Phospholipase D/nuclease"/>
    <property type="match status" value="1"/>
</dbReference>
<dbReference type="CDD" id="cd09176">
    <property type="entry name" value="PLDc_unchar6"/>
    <property type="match status" value="1"/>
</dbReference>
<protein>
    <recommendedName>
        <fullName evidence="3">PLD-like domain-containing protein</fullName>
    </recommendedName>
</protein>
<evidence type="ECO:0008006" key="3">
    <source>
        <dbReference type="Google" id="ProtNLM"/>
    </source>
</evidence>
<dbReference type="OrthoDB" id="5500241at2"/>
<dbReference type="Gene3D" id="3.30.870.10">
    <property type="entry name" value="Endonuclease Chain A"/>
    <property type="match status" value="1"/>
</dbReference>
<reference evidence="2" key="1">
    <citation type="submission" date="2016-10" db="EMBL/GenBank/DDBJ databases">
        <authorList>
            <person name="Varghese N."/>
            <person name="Submissions S."/>
        </authorList>
    </citation>
    <scope>NUCLEOTIDE SEQUENCE [LARGE SCALE GENOMIC DNA]</scope>
    <source>
        <strain evidence="2">DSM 22376</strain>
    </source>
</reference>
<dbReference type="RefSeq" id="WP_091092394.1">
    <property type="nucleotide sequence ID" value="NZ_FNRD01000013.1"/>
</dbReference>
<name>A0A1H4FCX7_9FLAO</name>
<gene>
    <name evidence="1" type="ORF">SAMN05443667_1132</name>
</gene>
<evidence type="ECO:0000313" key="2">
    <source>
        <dbReference type="Proteomes" id="UP000198951"/>
    </source>
</evidence>
<organism evidence="1 2">
    <name type="scientific">Flavobacterium gillisiae</name>
    <dbReference type="NCBI Taxonomy" id="150146"/>
    <lineage>
        <taxon>Bacteria</taxon>
        <taxon>Pseudomonadati</taxon>
        <taxon>Bacteroidota</taxon>
        <taxon>Flavobacteriia</taxon>
        <taxon>Flavobacteriales</taxon>
        <taxon>Flavobacteriaceae</taxon>
        <taxon>Flavobacterium</taxon>
    </lineage>
</organism>
<dbReference type="EMBL" id="FNRD01000013">
    <property type="protein sequence ID" value="SEA94887.1"/>
    <property type="molecule type" value="Genomic_DNA"/>
</dbReference>
<dbReference type="Proteomes" id="UP000198951">
    <property type="component" value="Unassembled WGS sequence"/>
</dbReference>
<accession>A0A1H4FCX7</accession>
<evidence type="ECO:0000313" key="1">
    <source>
        <dbReference type="EMBL" id="SEA94887.1"/>
    </source>
</evidence>
<proteinExistence type="predicted"/>
<sequence length="297" mass="34946">MAEFLTGKALDEKLTDIIWEAKKELIILSPFIRLDDYCKSIFKKLKNNPELEVIIVFGKNEGETQRSLTPSDLEIFKEFSNITIIYCNNLHAKYYANESEALLTSLNLLGKSMTGNVEYGICFQNSKLNLDKLYTDSYQYTNSVITDNPCVFVKLPIFKKTNLGLSRKYVESRILYDMTDALYRNRDFEKKYFNDFDTIESDNKPSREEFVPEEKTVEKKQYSSYTPKNNYNRRNQQAESGFCIRTGEQIPFDPRRPYCYEAYQTWAIFENWNYRENYCHKTGRESNGRTSMSNPIL</sequence>
<dbReference type="InterPro" id="IPR059166">
    <property type="entry name" value="PLD-like_cat"/>
</dbReference>
<dbReference type="AlphaFoldDB" id="A0A1H4FCX7"/>